<dbReference type="OrthoDB" id="2289113at2759"/>
<reference evidence="1 2" key="1">
    <citation type="journal article" date="2019" name="Environ. Microbiol.">
        <title>At the nexus of three kingdoms: the genome of the mycorrhizal fungus Gigaspora margarita provides insights into plant, endobacterial and fungal interactions.</title>
        <authorList>
            <person name="Venice F."/>
            <person name="Ghignone S."/>
            <person name="Salvioli di Fossalunga A."/>
            <person name="Amselem J."/>
            <person name="Novero M."/>
            <person name="Xianan X."/>
            <person name="Sedzielewska Toro K."/>
            <person name="Morin E."/>
            <person name="Lipzen A."/>
            <person name="Grigoriev I.V."/>
            <person name="Henrissat B."/>
            <person name="Martin F.M."/>
            <person name="Bonfante P."/>
        </authorList>
    </citation>
    <scope>NUCLEOTIDE SEQUENCE [LARGE SCALE GENOMIC DNA]</scope>
    <source>
        <strain evidence="1 2">BEG34</strain>
    </source>
</reference>
<comment type="caution">
    <text evidence="1">The sequence shown here is derived from an EMBL/GenBank/DDBJ whole genome shotgun (WGS) entry which is preliminary data.</text>
</comment>
<name>A0A8H3XJE4_GIGMA</name>
<proteinExistence type="predicted"/>
<dbReference type="EMBL" id="WTPW01000957">
    <property type="protein sequence ID" value="KAF0467198.1"/>
    <property type="molecule type" value="Genomic_DNA"/>
</dbReference>
<dbReference type="AlphaFoldDB" id="A0A8H3XJE4"/>
<gene>
    <name evidence="1" type="ORF">F8M41_026044</name>
</gene>
<sequence length="262" mass="30361">MDMNTIDKYFNKPPSEWHVLGFFRECSIEPFRQKIGCYLKSLRSIANTETGQRREKALNLLDLYTKASFKVLHKKGDCPDKTKVKKWKIERAQQVASIRGETDNRKRKKIEDYFPRGNATAHLPSQDELTHLPSQNELTHLPSQNELTHLPSQDELIQENSENQVPFRFDREISPSISTMDSSYLPSSSSSTVDEEFIKTDTPNDLTCYFTGLGDTQWHLNENSIRWIVNNIDISEKCVEYRRLVIEKCKAMTVTLNAIEEL</sequence>
<organism evidence="1 2">
    <name type="scientific">Gigaspora margarita</name>
    <dbReference type="NCBI Taxonomy" id="4874"/>
    <lineage>
        <taxon>Eukaryota</taxon>
        <taxon>Fungi</taxon>
        <taxon>Fungi incertae sedis</taxon>
        <taxon>Mucoromycota</taxon>
        <taxon>Glomeromycotina</taxon>
        <taxon>Glomeromycetes</taxon>
        <taxon>Diversisporales</taxon>
        <taxon>Gigasporaceae</taxon>
        <taxon>Gigaspora</taxon>
    </lineage>
</organism>
<evidence type="ECO:0000313" key="2">
    <source>
        <dbReference type="Proteomes" id="UP000439903"/>
    </source>
</evidence>
<evidence type="ECO:0000313" key="1">
    <source>
        <dbReference type="EMBL" id="KAF0467198.1"/>
    </source>
</evidence>
<protein>
    <submittedName>
        <fullName evidence="1">Uncharacterized protein</fullName>
    </submittedName>
</protein>
<dbReference type="Proteomes" id="UP000439903">
    <property type="component" value="Unassembled WGS sequence"/>
</dbReference>
<keyword evidence="2" id="KW-1185">Reference proteome</keyword>
<accession>A0A8H3XJE4</accession>